<gene>
    <name evidence="5 8" type="primary">frr</name>
    <name evidence="8" type="ORF">BWY43_00229</name>
</gene>
<dbReference type="Pfam" id="PF01765">
    <property type="entry name" value="RRF"/>
    <property type="match status" value="1"/>
</dbReference>
<dbReference type="Proteomes" id="UP000485367">
    <property type="component" value="Unassembled WGS sequence"/>
</dbReference>
<feature type="domain" description="Ribosome recycling factor" evidence="7">
    <location>
        <begin position="20"/>
        <end position="182"/>
    </location>
</feature>
<feature type="coiled-coil region" evidence="6">
    <location>
        <begin position="139"/>
        <end position="184"/>
    </location>
</feature>
<dbReference type="EMBL" id="MWBO01000015">
    <property type="protein sequence ID" value="OQA53007.1"/>
    <property type="molecule type" value="Genomic_DNA"/>
</dbReference>
<dbReference type="GO" id="GO:0043023">
    <property type="term" value="F:ribosomal large subunit binding"/>
    <property type="evidence" value="ECO:0007669"/>
    <property type="project" value="TreeGrafter"/>
</dbReference>
<dbReference type="GO" id="GO:0005737">
    <property type="term" value="C:cytoplasm"/>
    <property type="evidence" value="ECO:0007669"/>
    <property type="project" value="UniProtKB-SubCell"/>
</dbReference>
<proteinExistence type="inferred from homology"/>
<evidence type="ECO:0000313" key="8">
    <source>
        <dbReference type="EMBL" id="OQA53007.1"/>
    </source>
</evidence>
<keyword evidence="6" id="KW-0175">Coiled coil</keyword>
<organism evidence="8">
    <name type="scientific">candidate division WS2 bacterium ADurb.Bin280</name>
    <dbReference type="NCBI Taxonomy" id="1852829"/>
    <lineage>
        <taxon>Bacteria</taxon>
        <taxon>candidate division WS2</taxon>
    </lineage>
</organism>
<dbReference type="Gene3D" id="1.10.132.20">
    <property type="entry name" value="Ribosome-recycling factor"/>
    <property type="match status" value="1"/>
</dbReference>
<evidence type="ECO:0000259" key="7">
    <source>
        <dbReference type="Pfam" id="PF01765"/>
    </source>
</evidence>
<dbReference type="Gene3D" id="3.30.1360.40">
    <property type="match status" value="1"/>
</dbReference>
<comment type="function">
    <text evidence="5">Responsible for the release of ribosomes from messenger RNA at the termination of protein biosynthesis. May increase the efficiency of translation by recycling ribosomes from one round of translation to another.</text>
</comment>
<dbReference type="CDD" id="cd00520">
    <property type="entry name" value="RRF"/>
    <property type="match status" value="1"/>
</dbReference>
<protein>
    <recommendedName>
        <fullName evidence="5">Ribosome-recycling factor</fullName>
        <shortName evidence="5">RRF</shortName>
    </recommendedName>
    <alternativeName>
        <fullName evidence="5">Ribosome-releasing factor</fullName>
    </alternativeName>
</protein>
<dbReference type="PANTHER" id="PTHR20982:SF3">
    <property type="entry name" value="MITOCHONDRIAL RIBOSOME RECYCLING FACTOR PSEUDO 1"/>
    <property type="match status" value="1"/>
</dbReference>
<evidence type="ECO:0000256" key="3">
    <source>
        <dbReference type="ARBA" id="ARBA00022490"/>
    </source>
</evidence>
<reference evidence="8" key="1">
    <citation type="submission" date="2017-02" db="EMBL/GenBank/DDBJ databases">
        <title>Delving into the versatile metabolic prowess of the omnipresent phylum Bacteroidetes.</title>
        <authorList>
            <person name="Nobu M.K."/>
            <person name="Mei R."/>
            <person name="Narihiro T."/>
            <person name="Kuroda K."/>
            <person name="Liu W.-T."/>
        </authorList>
    </citation>
    <scope>NUCLEOTIDE SEQUENCE</scope>
    <source>
        <strain evidence="8">ADurb.Bin280</strain>
    </source>
</reference>
<dbReference type="FunFam" id="3.30.1360.40:FF:000001">
    <property type="entry name" value="Ribosome-recycling factor"/>
    <property type="match status" value="1"/>
</dbReference>
<comment type="caution">
    <text evidence="8">The sequence shown here is derived from an EMBL/GenBank/DDBJ whole genome shotgun (WGS) entry which is preliminary data.</text>
</comment>
<evidence type="ECO:0000256" key="2">
    <source>
        <dbReference type="ARBA" id="ARBA00005912"/>
    </source>
</evidence>
<dbReference type="SUPFAM" id="SSF55194">
    <property type="entry name" value="Ribosome recycling factor, RRF"/>
    <property type="match status" value="1"/>
</dbReference>
<evidence type="ECO:0000256" key="5">
    <source>
        <dbReference type="HAMAP-Rule" id="MF_00040"/>
    </source>
</evidence>
<keyword evidence="4 5" id="KW-0648">Protein biosynthesis</keyword>
<sequence length="185" mass="21343">MYQKMLDELKKKFEHIIERLSEDIATVRTGRSSSSLVDNISVTYYGSTMPLKQMAQVTTPDPSSIVIQPWDKGALNDIELAIRNSDLGLSPTNDGSFIRISLPPLTEERRNELIRNVSKKGEEGRIALRNIRGEVWDQIKKMEKKSEITQDDRYKAEEELNKIIDEYNRKIEAMIESKEKELKTI</sequence>
<dbReference type="GO" id="GO:0006415">
    <property type="term" value="P:translational termination"/>
    <property type="evidence" value="ECO:0007669"/>
    <property type="project" value="UniProtKB-UniRule"/>
</dbReference>
<dbReference type="InterPro" id="IPR023584">
    <property type="entry name" value="Ribosome_recyc_fac_dom"/>
</dbReference>
<comment type="subcellular location">
    <subcellularLocation>
        <location evidence="1 5">Cytoplasm</location>
    </subcellularLocation>
</comment>
<dbReference type="NCBIfam" id="TIGR00496">
    <property type="entry name" value="frr"/>
    <property type="match status" value="1"/>
</dbReference>
<comment type="similarity">
    <text evidence="2 5">Belongs to the RRF family.</text>
</comment>
<keyword evidence="3 5" id="KW-0963">Cytoplasm</keyword>
<accession>A0A1V5SEU1</accession>
<dbReference type="InterPro" id="IPR036191">
    <property type="entry name" value="RRF_sf"/>
</dbReference>
<dbReference type="HAMAP" id="MF_00040">
    <property type="entry name" value="RRF"/>
    <property type="match status" value="1"/>
</dbReference>
<evidence type="ECO:0000256" key="4">
    <source>
        <dbReference type="ARBA" id="ARBA00022917"/>
    </source>
</evidence>
<dbReference type="PANTHER" id="PTHR20982">
    <property type="entry name" value="RIBOSOME RECYCLING FACTOR"/>
    <property type="match status" value="1"/>
</dbReference>
<dbReference type="AlphaFoldDB" id="A0A1V5SEU1"/>
<dbReference type="InterPro" id="IPR002661">
    <property type="entry name" value="Ribosome_recyc_fac"/>
</dbReference>
<evidence type="ECO:0000256" key="6">
    <source>
        <dbReference type="SAM" id="Coils"/>
    </source>
</evidence>
<name>A0A1V5SEU1_9BACT</name>
<dbReference type="FunFam" id="1.10.132.20:FF:000001">
    <property type="entry name" value="Ribosome-recycling factor"/>
    <property type="match status" value="1"/>
</dbReference>
<evidence type="ECO:0000256" key="1">
    <source>
        <dbReference type="ARBA" id="ARBA00004496"/>
    </source>
</evidence>